<dbReference type="PIRSF" id="PIRSF005461">
    <property type="entry name" value="23S_rRNA_mtase"/>
    <property type="match status" value="1"/>
</dbReference>
<evidence type="ECO:0000256" key="2">
    <source>
        <dbReference type="ARBA" id="ARBA00022552"/>
    </source>
</evidence>
<dbReference type="PANTHER" id="PTHR10920:SF18">
    <property type="entry name" value="RRNA METHYLTRANSFERASE 2, MITOCHONDRIAL"/>
    <property type="match status" value="1"/>
</dbReference>
<organism evidence="10 11">
    <name type="scientific">Trametes cubensis</name>
    <dbReference type="NCBI Taxonomy" id="1111947"/>
    <lineage>
        <taxon>Eukaryota</taxon>
        <taxon>Fungi</taxon>
        <taxon>Dikarya</taxon>
        <taxon>Basidiomycota</taxon>
        <taxon>Agaricomycotina</taxon>
        <taxon>Agaricomycetes</taxon>
        <taxon>Polyporales</taxon>
        <taxon>Polyporaceae</taxon>
        <taxon>Trametes</taxon>
    </lineage>
</organism>
<evidence type="ECO:0000256" key="4">
    <source>
        <dbReference type="ARBA" id="ARBA00022679"/>
    </source>
</evidence>
<evidence type="ECO:0000256" key="7">
    <source>
        <dbReference type="PIRSR" id="PIRSR005461-1"/>
    </source>
</evidence>
<keyword evidence="4" id="KW-0808">Transferase</keyword>
<gene>
    <name evidence="10" type="ORF">ONZ51_g7531</name>
</gene>
<evidence type="ECO:0000256" key="1">
    <source>
        <dbReference type="ARBA" id="ARBA00009258"/>
    </source>
</evidence>
<dbReference type="InterPro" id="IPR015507">
    <property type="entry name" value="rRNA-MeTfrase_E"/>
</dbReference>
<evidence type="ECO:0000256" key="3">
    <source>
        <dbReference type="ARBA" id="ARBA00022603"/>
    </source>
</evidence>
<dbReference type="InterPro" id="IPR050082">
    <property type="entry name" value="RNA_methyltr_RlmE"/>
</dbReference>
<evidence type="ECO:0000313" key="11">
    <source>
        <dbReference type="Proteomes" id="UP001215151"/>
    </source>
</evidence>
<keyword evidence="11" id="KW-1185">Reference proteome</keyword>
<sequence length="326" mass="35830">MSFRPTCSLSSHKLPPSSRAWLARQYRDPYVKARMAFPANYRSRSAFKLLEIDHTFHILDQNNVRTVVDLGAAPGGWSQVASAKLGWAEDVPFPISSKPPKRLVSGYGLKDKEAARAGKAKGEGRSARSKKAGKYEKTEGDEDAIDFDPLADDLDAAPRPVGRGTIIAVDLLRMEPILGVKTLQMDFLSPEADEVITQLMLDEPSADGKADVILSDMAANFTGNVTADRHASLQLSESVFEFTKRHLRPAESAKKRKAGALVLKHFVHPSSGTFRKQCLDPNFRLVTYFKPPSSRAESAEAYWVCLGWKGVQSSHQPTLPPARPAS</sequence>
<dbReference type="EMBL" id="JAPEVG010000204">
    <property type="protein sequence ID" value="KAJ8473957.1"/>
    <property type="molecule type" value="Genomic_DNA"/>
</dbReference>
<dbReference type="HAMAP" id="MF_01547">
    <property type="entry name" value="RNA_methyltr_E"/>
    <property type="match status" value="1"/>
</dbReference>
<dbReference type="Proteomes" id="UP001215151">
    <property type="component" value="Unassembled WGS sequence"/>
</dbReference>
<comment type="caution">
    <text evidence="10">The sequence shown here is derived from an EMBL/GenBank/DDBJ whole genome shotgun (WGS) entry which is preliminary data.</text>
</comment>
<dbReference type="InterPro" id="IPR002877">
    <property type="entry name" value="RNA_MeTrfase_FtsJ_dom"/>
</dbReference>
<proteinExistence type="inferred from homology"/>
<evidence type="ECO:0000313" key="10">
    <source>
        <dbReference type="EMBL" id="KAJ8473957.1"/>
    </source>
</evidence>
<feature type="compositionally biased region" description="Basic and acidic residues" evidence="8">
    <location>
        <begin position="114"/>
        <end position="126"/>
    </location>
</feature>
<protein>
    <recommendedName>
        <fullName evidence="6">rRNA methyltransferase 2, mitochondrial</fullName>
    </recommendedName>
</protein>
<dbReference type="PANTHER" id="PTHR10920">
    <property type="entry name" value="RIBOSOMAL RNA METHYLTRANSFERASE"/>
    <property type="match status" value="1"/>
</dbReference>
<dbReference type="SUPFAM" id="SSF53335">
    <property type="entry name" value="S-adenosyl-L-methionine-dependent methyltransferases"/>
    <property type="match status" value="1"/>
</dbReference>
<keyword evidence="3" id="KW-0489">Methyltransferase</keyword>
<dbReference type="Pfam" id="PF01728">
    <property type="entry name" value="FtsJ"/>
    <property type="match status" value="2"/>
</dbReference>
<feature type="active site" description="Proton acceptor" evidence="7">
    <location>
        <position position="264"/>
    </location>
</feature>
<feature type="region of interest" description="Disordered" evidence="8">
    <location>
        <begin position="114"/>
        <end position="140"/>
    </location>
</feature>
<dbReference type="GO" id="GO:0008650">
    <property type="term" value="F:rRNA (uridine-2'-O-)-methyltransferase activity"/>
    <property type="evidence" value="ECO:0007669"/>
    <property type="project" value="TreeGrafter"/>
</dbReference>
<keyword evidence="5 7" id="KW-0949">S-adenosyl-L-methionine</keyword>
<evidence type="ECO:0000256" key="8">
    <source>
        <dbReference type="SAM" id="MobiDB-lite"/>
    </source>
</evidence>
<reference evidence="10" key="1">
    <citation type="submission" date="2022-11" db="EMBL/GenBank/DDBJ databases">
        <title>Genome Sequence of Cubamyces cubensis.</title>
        <authorList>
            <person name="Buettner E."/>
        </authorList>
    </citation>
    <scope>NUCLEOTIDE SEQUENCE</scope>
    <source>
        <strain evidence="10">MPL-01</strain>
    </source>
</reference>
<feature type="domain" description="Ribosomal RNA methyltransferase FtsJ" evidence="9">
    <location>
        <begin position="41"/>
        <end position="86"/>
    </location>
</feature>
<evidence type="ECO:0000256" key="5">
    <source>
        <dbReference type="ARBA" id="ARBA00022691"/>
    </source>
</evidence>
<dbReference type="Gene3D" id="3.40.50.150">
    <property type="entry name" value="Vaccinia Virus protein VP39"/>
    <property type="match status" value="1"/>
</dbReference>
<dbReference type="InterPro" id="IPR029063">
    <property type="entry name" value="SAM-dependent_MTases_sf"/>
</dbReference>
<dbReference type="GO" id="GO:0005739">
    <property type="term" value="C:mitochondrion"/>
    <property type="evidence" value="ECO:0007669"/>
    <property type="project" value="TreeGrafter"/>
</dbReference>
<feature type="domain" description="Ribosomal RNA methyltransferase FtsJ" evidence="9">
    <location>
        <begin position="161"/>
        <end position="307"/>
    </location>
</feature>
<evidence type="ECO:0000256" key="6">
    <source>
        <dbReference type="ARBA" id="ARBA00041184"/>
    </source>
</evidence>
<accession>A0AAD7TQB5</accession>
<evidence type="ECO:0000259" key="9">
    <source>
        <dbReference type="Pfam" id="PF01728"/>
    </source>
</evidence>
<comment type="similarity">
    <text evidence="1">Belongs to the class I-like SAM-binding methyltransferase superfamily. RNA methyltransferase RlmE family.</text>
</comment>
<keyword evidence="2" id="KW-0698">rRNA processing</keyword>
<name>A0AAD7TQB5_9APHY</name>
<dbReference type="AlphaFoldDB" id="A0AAD7TQB5"/>